<dbReference type="EMBL" id="QJKJ01009890">
    <property type="protein sequence ID" value="RDX75244.1"/>
    <property type="molecule type" value="Genomic_DNA"/>
</dbReference>
<name>A0A371FAC4_MUCPR</name>
<sequence length="92" mass="11085">MAPQPEQIERGGYRTQAQSNDELIQFTPLKVKRIQIQREVYHTQLLDFLPTTNQREEWCEFHREHGHTTEDFKTLQVQIEKLIQQSYLGRFI</sequence>
<evidence type="ECO:0008006" key="3">
    <source>
        <dbReference type="Google" id="ProtNLM"/>
    </source>
</evidence>
<proteinExistence type="predicted"/>
<dbReference type="Proteomes" id="UP000257109">
    <property type="component" value="Unassembled WGS sequence"/>
</dbReference>
<evidence type="ECO:0000313" key="1">
    <source>
        <dbReference type="EMBL" id="RDX75244.1"/>
    </source>
</evidence>
<dbReference type="AlphaFoldDB" id="A0A371FAC4"/>
<feature type="non-terminal residue" evidence="1">
    <location>
        <position position="1"/>
    </location>
</feature>
<comment type="caution">
    <text evidence="1">The sequence shown here is derived from an EMBL/GenBank/DDBJ whole genome shotgun (WGS) entry which is preliminary data.</text>
</comment>
<dbReference type="OrthoDB" id="1752268at2759"/>
<organism evidence="1 2">
    <name type="scientific">Mucuna pruriens</name>
    <name type="common">Velvet bean</name>
    <name type="synonym">Dolichos pruriens</name>
    <dbReference type="NCBI Taxonomy" id="157652"/>
    <lineage>
        <taxon>Eukaryota</taxon>
        <taxon>Viridiplantae</taxon>
        <taxon>Streptophyta</taxon>
        <taxon>Embryophyta</taxon>
        <taxon>Tracheophyta</taxon>
        <taxon>Spermatophyta</taxon>
        <taxon>Magnoliopsida</taxon>
        <taxon>eudicotyledons</taxon>
        <taxon>Gunneridae</taxon>
        <taxon>Pentapetalae</taxon>
        <taxon>rosids</taxon>
        <taxon>fabids</taxon>
        <taxon>Fabales</taxon>
        <taxon>Fabaceae</taxon>
        <taxon>Papilionoideae</taxon>
        <taxon>50 kb inversion clade</taxon>
        <taxon>NPAAA clade</taxon>
        <taxon>indigoferoid/millettioid clade</taxon>
        <taxon>Phaseoleae</taxon>
        <taxon>Mucuna</taxon>
    </lineage>
</organism>
<reference evidence="1" key="1">
    <citation type="submission" date="2018-05" db="EMBL/GenBank/DDBJ databases">
        <title>Draft genome of Mucuna pruriens seed.</title>
        <authorList>
            <person name="Nnadi N.E."/>
            <person name="Vos R."/>
            <person name="Hasami M.H."/>
            <person name="Devisetty U.K."/>
            <person name="Aguiy J.C."/>
        </authorList>
    </citation>
    <scope>NUCLEOTIDE SEQUENCE [LARGE SCALE GENOMIC DNA]</scope>
    <source>
        <strain evidence="1">JCA_2017</strain>
    </source>
</reference>
<accession>A0A371FAC4</accession>
<gene>
    <name evidence="1" type="ORF">CR513_44911</name>
</gene>
<evidence type="ECO:0000313" key="2">
    <source>
        <dbReference type="Proteomes" id="UP000257109"/>
    </source>
</evidence>
<keyword evidence="2" id="KW-1185">Reference proteome</keyword>
<protein>
    <recommendedName>
        <fullName evidence="3">Retrotransposon gag domain-containing protein</fullName>
    </recommendedName>
</protein>